<dbReference type="GO" id="GO:0003677">
    <property type="term" value="F:DNA binding"/>
    <property type="evidence" value="ECO:0007669"/>
    <property type="project" value="UniProtKB-KW"/>
</dbReference>
<reference evidence="3" key="2">
    <citation type="journal article" date="2021" name="Microbiome">
        <title>Successional dynamics and alternative stable states in a saline activated sludge microbial community over 9 years.</title>
        <authorList>
            <person name="Wang Y."/>
            <person name="Ye J."/>
            <person name="Ju F."/>
            <person name="Liu L."/>
            <person name="Boyd J.A."/>
            <person name="Deng Y."/>
            <person name="Parks D.H."/>
            <person name="Jiang X."/>
            <person name="Yin X."/>
            <person name="Woodcroft B.J."/>
            <person name="Tyson G.W."/>
            <person name="Hugenholtz P."/>
            <person name="Polz M.F."/>
            <person name="Zhang T."/>
        </authorList>
    </citation>
    <scope>NUCLEOTIDE SEQUENCE</scope>
    <source>
        <strain evidence="3">HKST-UBA16</strain>
    </source>
</reference>
<evidence type="ECO:0000313" key="3">
    <source>
        <dbReference type="EMBL" id="MCA9375371.1"/>
    </source>
</evidence>
<dbReference type="AlphaFoldDB" id="A0A955HYI1"/>
<dbReference type="PANTHER" id="PTHR30204">
    <property type="entry name" value="REDOX-CYCLING DRUG-SENSING TRANSCRIPTIONAL ACTIVATOR SOXR"/>
    <property type="match status" value="1"/>
</dbReference>
<dbReference type="Pfam" id="PF13411">
    <property type="entry name" value="MerR_1"/>
    <property type="match status" value="1"/>
</dbReference>
<dbReference type="InterPro" id="IPR029442">
    <property type="entry name" value="GyrI-like"/>
</dbReference>
<dbReference type="Proteomes" id="UP000748332">
    <property type="component" value="Unassembled WGS sequence"/>
</dbReference>
<dbReference type="PANTHER" id="PTHR30204:SF96">
    <property type="entry name" value="CHROMOSOME-ANCHORING PROTEIN RACA"/>
    <property type="match status" value="1"/>
</dbReference>
<comment type="caution">
    <text evidence="3">The sequence shown here is derived from an EMBL/GenBank/DDBJ whole genome shotgun (WGS) entry which is preliminary data.</text>
</comment>
<proteinExistence type="predicted"/>
<name>A0A955HYI1_9BACT</name>
<evidence type="ECO:0000259" key="2">
    <source>
        <dbReference type="PROSITE" id="PS50937"/>
    </source>
</evidence>
<dbReference type="InterPro" id="IPR047057">
    <property type="entry name" value="MerR_fam"/>
</dbReference>
<keyword evidence="1" id="KW-0238">DNA-binding</keyword>
<dbReference type="Pfam" id="PF06445">
    <property type="entry name" value="GyrI-like"/>
    <property type="match status" value="1"/>
</dbReference>
<protein>
    <submittedName>
        <fullName evidence="3">MerR family transcriptional regulator</fullName>
    </submittedName>
</protein>
<dbReference type="CDD" id="cd01106">
    <property type="entry name" value="HTH_TipAL-Mta"/>
    <property type="match status" value="1"/>
</dbReference>
<dbReference type="EMBL" id="JAGQLM010000159">
    <property type="protein sequence ID" value="MCA9375371.1"/>
    <property type="molecule type" value="Genomic_DNA"/>
</dbReference>
<dbReference type="PROSITE" id="PS50937">
    <property type="entry name" value="HTH_MERR_2"/>
    <property type="match status" value="1"/>
</dbReference>
<dbReference type="SUPFAM" id="SSF46955">
    <property type="entry name" value="Putative DNA-binding domain"/>
    <property type="match status" value="1"/>
</dbReference>
<dbReference type="GO" id="GO:0003700">
    <property type="term" value="F:DNA-binding transcription factor activity"/>
    <property type="evidence" value="ECO:0007669"/>
    <property type="project" value="InterPro"/>
</dbReference>
<evidence type="ECO:0000256" key="1">
    <source>
        <dbReference type="ARBA" id="ARBA00023125"/>
    </source>
</evidence>
<feature type="domain" description="HTH merR-type" evidence="2">
    <location>
        <begin position="9"/>
        <end position="78"/>
    </location>
</feature>
<organism evidence="3 4">
    <name type="scientific">Candidatus Dojkabacteria bacterium</name>
    <dbReference type="NCBI Taxonomy" id="2099670"/>
    <lineage>
        <taxon>Bacteria</taxon>
        <taxon>Candidatus Dojkabacteria</taxon>
    </lineage>
</organism>
<sequence>MAVIERKDLLSTGEFAKLARTTKRTVQFYDKEGILQPAFTDGKDYRFYKPEQIIDFQAILLLRKLNVSLEEIKKLLGKSTSLNELFKKKQRLINDEIKKLERIRKNTMEYYKNMEKNGLLVAPKIKRIKSYTILCIERHGTYTNIKAFVEDLMGMLANIPENAVYFTMFMDRGYKPKGAKMKIGIVKKGSVEVKDDYRSEVKEMKIPEYIGVTYTHKGSPELLSLLWKEMSKYLEKTGLKRSYEFCQDLELYHWNSFHGEKELDEMVFELSVPVKRA</sequence>
<reference evidence="3" key="1">
    <citation type="submission" date="2020-04" db="EMBL/GenBank/DDBJ databases">
        <authorList>
            <person name="Zhang T."/>
        </authorList>
    </citation>
    <scope>NUCLEOTIDE SEQUENCE</scope>
    <source>
        <strain evidence="3">HKST-UBA16</strain>
    </source>
</reference>
<gene>
    <name evidence="3" type="ORF">KC622_03505</name>
</gene>
<accession>A0A955HYI1</accession>
<dbReference type="InterPro" id="IPR011256">
    <property type="entry name" value="Reg_factor_effector_dom_sf"/>
</dbReference>
<dbReference type="Gene3D" id="1.10.1660.10">
    <property type="match status" value="1"/>
</dbReference>
<dbReference type="SMART" id="SM00422">
    <property type="entry name" value="HTH_MERR"/>
    <property type="match status" value="1"/>
</dbReference>
<evidence type="ECO:0000313" key="4">
    <source>
        <dbReference type="Proteomes" id="UP000748332"/>
    </source>
</evidence>
<dbReference type="InterPro" id="IPR009061">
    <property type="entry name" value="DNA-bd_dom_put_sf"/>
</dbReference>
<dbReference type="Gene3D" id="3.20.80.10">
    <property type="entry name" value="Regulatory factor, effector binding domain"/>
    <property type="match status" value="1"/>
</dbReference>
<dbReference type="InterPro" id="IPR000551">
    <property type="entry name" value="MerR-type_HTH_dom"/>
</dbReference>